<name>F0SIJ3_RUBBR</name>
<dbReference type="RefSeq" id="WP_013628346.1">
    <property type="nucleotide sequence ID" value="NC_015174.1"/>
</dbReference>
<organism evidence="2 3">
    <name type="scientific">Rubinisphaera brasiliensis (strain ATCC 49424 / DSM 5305 / JCM 21570 / IAM 15109 / NBRC 103401 / IFAM 1448)</name>
    <name type="common">Planctomyces brasiliensis</name>
    <dbReference type="NCBI Taxonomy" id="756272"/>
    <lineage>
        <taxon>Bacteria</taxon>
        <taxon>Pseudomonadati</taxon>
        <taxon>Planctomycetota</taxon>
        <taxon>Planctomycetia</taxon>
        <taxon>Planctomycetales</taxon>
        <taxon>Planctomycetaceae</taxon>
        <taxon>Rubinisphaera</taxon>
    </lineage>
</organism>
<dbReference type="InterPro" id="IPR000182">
    <property type="entry name" value="GNAT_dom"/>
</dbReference>
<dbReference type="KEGG" id="pbs:Plabr_2017"/>
<dbReference type="Proteomes" id="UP000006860">
    <property type="component" value="Chromosome"/>
</dbReference>
<dbReference type="HOGENOM" id="CLU_081840_3_2_0"/>
<proteinExistence type="predicted"/>
<evidence type="ECO:0000313" key="2">
    <source>
        <dbReference type="EMBL" id="ADY59621.1"/>
    </source>
</evidence>
<dbReference type="AlphaFoldDB" id="F0SIJ3"/>
<sequence length="191" mass="21292">MSERNGEIFRTAVEPHTAERVNSLTPLLRLAFPGPFEAEVVEQMKQDDCRQMSAVLLREPAEAEPEVIGQAYYCALEVERSPTDEGYSLGPMAIHPDWQGRGLGLQLLKESLKILADEYQAGWVAVLGEPAFYSKAGFAPASEFDLKCHYPVSPKYFMALELRPNALNDVSGYVRYHSAFGDPEDIPVEPE</sequence>
<dbReference type="SUPFAM" id="SSF55729">
    <property type="entry name" value="Acyl-CoA N-acyltransferases (Nat)"/>
    <property type="match status" value="1"/>
</dbReference>
<dbReference type="Pfam" id="PF13508">
    <property type="entry name" value="Acetyltransf_7"/>
    <property type="match status" value="1"/>
</dbReference>
<keyword evidence="3" id="KW-1185">Reference proteome</keyword>
<evidence type="ECO:0000259" key="1">
    <source>
        <dbReference type="PROSITE" id="PS51186"/>
    </source>
</evidence>
<dbReference type="EMBL" id="CP002546">
    <property type="protein sequence ID" value="ADY59621.1"/>
    <property type="molecule type" value="Genomic_DNA"/>
</dbReference>
<dbReference type="InterPro" id="IPR016181">
    <property type="entry name" value="Acyl_CoA_acyltransferase"/>
</dbReference>
<gene>
    <name evidence="2" type="ordered locus">Plabr_2017</name>
</gene>
<reference evidence="3" key="1">
    <citation type="submission" date="2011-02" db="EMBL/GenBank/DDBJ databases">
        <title>The complete genome of Planctomyces brasiliensis DSM 5305.</title>
        <authorList>
            <person name="Lucas S."/>
            <person name="Copeland A."/>
            <person name="Lapidus A."/>
            <person name="Bruce D."/>
            <person name="Goodwin L."/>
            <person name="Pitluck S."/>
            <person name="Kyrpides N."/>
            <person name="Mavromatis K."/>
            <person name="Pagani I."/>
            <person name="Ivanova N."/>
            <person name="Ovchinnikova G."/>
            <person name="Lu M."/>
            <person name="Detter J.C."/>
            <person name="Han C."/>
            <person name="Land M."/>
            <person name="Hauser L."/>
            <person name="Markowitz V."/>
            <person name="Cheng J.-F."/>
            <person name="Hugenholtz P."/>
            <person name="Woyke T."/>
            <person name="Wu D."/>
            <person name="Tindall B."/>
            <person name="Pomrenke H.G."/>
            <person name="Brambilla E."/>
            <person name="Klenk H.-P."/>
            <person name="Eisen J.A."/>
        </authorList>
    </citation>
    <scope>NUCLEOTIDE SEQUENCE [LARGE SCALE GENOMIC DNA]</scope>
    <source>
        <strain evidence="3">ATCC 49424 / DSM 5305 / JCM 21570 / NBRC 103401 / IFAM 1448</strain>
    </source>
</reference>
<evidence type="ECO:0000313" key="3">
    <source>
        <dbReference type="Proteomes" id="UP000006860"/>
    </source>
</evidence>
<dbReference type="GO" id="GO:0016747">
    <property type="term" value="F:acyltransferase activity, transferring groups other than amino-acyl groups"/>
    <property type="evidence" value="ECO:0007669"/>
    <property type="project" value="InterPro"/>
</dbReference>
<dbReference type="Gene3D" id="3.40.630.30">
    <property type="match status" value="1"/>
</dbReference>
<protein>
    <submittedName>
        <fullName evidence="2">GCN5-related N-acetyltransferase</fullName>
    </submittedName>
</protein>
<feature type="domain" description="N-acetyltransferase" evidence="1">
    <location>
        <begin position="11"/>
        <end position="163"/>
    </location>
</feature>
<dbReference type="PROSITE" id="PS51186">
    <property type="entry name" value="GNAT"/>
    <property type="match status" value="1"/>
</dbReference>
<dbReference type="eggNOG" id="COG3153">
    <property type="taxonomic scope" value="Bacteria"/>
</dbReference>
<dbReference type="STRING" id="756272.Plabr_2017"/>
<accession>F0SIJ3</accession>
<dbReference type="CDD" id="cd04301">
    <property type="entry name" value="NAT_SF"/>
    <property type="match status" value="1"/>
</dbReference>